<dbReference type="InterPro" id="IPR043917">
    <property type="entry name" value="DUF5753"/>
</dbReference>
<gene>
    <name evidence="2" type="ORF">CNX65_34875</name>
</gene>
<reference evidence="2" key="1">
    <citation type="submission" date="2017-09" db="EMBL/GenBank/DDBJ databases">
        <title>Complete Genome Sequence of ansamitocin-producing Bacterium Actinosynnema pretiosum X47.</title>
        <authorList>
            <person name="Cao G."/>
            <person name="Zong G."/>
            <person name="Zhong C."/>
            <person name="Fu J."/>
        </authorList>
    </citation>
    <scope>NUCLEOTIDE SEQUENCE [LARGE SCALE GENOMIC DNA]</scope>
    <source>
        <strain evidence="2">X47</strain>
    </source>
</reference>
<feature type="domain" description="DUF5753" evidence="1">
    <location>
        <begin position="22"/>
        <end position="59"/>
    </location>
</feature>
<accession>A0A290ZFQ9</accession>
<dbReference type="AlphaFoldDB" id="A0A290ZFQ9"/>
<protein>
    <recommendedName>
        <fullName evidence="1">DUF5753 domain-containing protein</fullName>
    </recommendedName>
</protein>
<name>A0A290ZFQ9_9PSEU</name>
<evidence type="ECO:0000259" key="1">
    <source>
        <dbReference type="Pfam" id="PF19054"/>
    </source>
</evidence>
<dbReference type="KEGG" id="apre:CNX65_34875"/>
<keyword evidence="3" id="KW-1185">Reference proteome</keyword>
<dbReference type="Pfam" id="PF19054">
    <property type="entry name" value="DUF5753"/>
    <property type="match status" value="1"/>
</dbReference>
<dbReference type="Proteomes" id="UP000218505">
    <property type="component" value="Chromosome"/>
</dbReference>
<sequence>MGEESRRRRPKTPWGTAVPDRLRKFLSTEETARRIESYRPDLLDGLVQTEDHARAVISTNRSDRGS</sequence>
<evidence type="ECO:0000313" key="3">
    <source>
        <dbReference type="Proteomes" id="UP000218505"/>
    </source>
</evidence>
<dbReference type="RefSeq" id="WP_096497499.1">
    <property type="nucleotide sequence ID" value="NZ_CP023445.1"/>
</dbReference>
<proteinExistence type="predicted"/>
<dbReference type="EMBL" id="CP023445">
    <property type="protein sequence ID" value="ATE57858.1"/>
    <property type="molecule type" value="Genomic_DNA"/>
</dbReference>
<organism evidence="2 3">
    <name type="scientific">Actinosynnema pretiosum</name>
    <dbReference type="NCBI Taxonomy" id="42197"/>
    <lineage>
        <taxon>Bacteria</taxon>
        <taxon>Bacillati</taxon>
        <taxon>Actinomycetota</taxon>
        <taxon>Actinomycetes</taxon>
        <taxon>Pseudonocardiales</taxon>
        <taxon>Pseudonocardiaceae</taxon>
        <taxon>Actinosynnema</taxon>
    </lineage>
</organism>
<evidence type="ECO:0000313" key="2">
    <source>
        <dbReference type="EMBL" id="ATE57858.1"/>
    </source>
</evidence>